<reference evidence="1" key="2">
    <citation type="submission" date="2020-08" db="EMBL/GenBank/DDBJ databases">
        <title>Draft Genome Sequence of Cumin Blight Pathogen Alternaria burnsii.</title>
        <authorList>
            <person name="Feng Z."/>
        </authorList>
    </citation>
    <scope>NUCLEOTIDE SEQUENCE</scope>
    <source>
        <strain evidence="1">CBS107.38</strain>
    </source>
</reference>
<dbReference type="AlphaFoldDB" id="A0A8H7EH61"/>
<reference evidence="1" key="1">
    <citation type="submission" date="2020-01" db="EMBL/GenBank/DDBJ databases">
        <authorList>
            <person name="Feng Z.H.Z."/>
        </authorList>
    </citation>
    <scope>NUCLEOTIDE SEQUENCE</scope>
    <source>
        <strain evidence="1">CBS107.38</strain>
    </source>
</reference>
<evidence type="ECO:0000313" key="2">
    <source>
        <dbReference type="Proteomes" id="UP000596902"/>
    </source>
</evidence>
<organism evidence="1 2">
    <name type="scientific">Alternaria burnsii</name>
    <dbReference type="NCBI Taxonomy" id="1187904"/>
    <lineage>
        <taxon>Eukaryota</taxon>
        <taxon>Fungi</taxon>
        <taxon>Dikarya</taxon>
        <taxon>Ascomycota</taxon>
        <taxon>Pezizomycotina</taxon>
        <taxon>Dothideomycetes</taxon>
        <taxon>Pleosporomycetidae</taxon>
        <taxon>Pleosporales</taxon>
        <taxon>Pleosporineae</taxon>
        <taxon>Pleosporaceae</taxon>
        <taxon>Alternaria</taxon>
        <taxon>Alternaria sect. Alternaria</taxon>
    </lineage>
</organism>
<evidence type="ECO:0000313" key="1">
    <source>
        <dbReference type="EMBL" id="KAF7677711.1"/>
    </source>
</evidence>
<dbReference type="GeneID" id="62202795"/>
<accession>A0A8H7EH61</accession>
<sequence length="128" mass="13823">MASNADPDAPRTTEIPALADGGGGGVLAAQADKKPEYYVTVILYKDHKRLPGLIQQVEDAGCVVAMSNCTVAPTFTFIMPKGVRNPLEELAAEKDSHMRCIITKVKKQEAAELSQLERPIVQDVGEED</sequence>
<proteinExistence type="predicted"/>
<dbReference type="EMBL" id="JAAABM010000005">
    <property type="protein sequence ID" value="KAF7677711.1"/>
    <property type="molecule type" value="Genomic_DNA"/>
</dbReference>
<dbReference type="Proteomes" id="UP000596902">
    <property type="component" value="Unassembled WGS sequence"/>
</dbReference>
<dbReference type="RefSeq" id="XP_038787889.1">
    <property type="nucleotide sequence ID" value="XM_038929617.1"/>
</dbReference>
<comment type="caution">
    <text evidence="1">The sequence shown here is derived from an EMBL/GenBank/DDBJ whole genome shotgun (WGS) entry which is preliminary data.</text>
</comment>
<keyword evidence="2" id="KW-1185">Reference proteome</keyword>
<protein>
    <submittedName>
        <fullName evidence="1">Uncharacterized protein</fullName>
    </submittedName>
</protein>
<name>A0A8H7EH61_9PLEO</name>
<gene>
    <name evidence="1" type="ORF">GT037_004570</name>
</gene>